<evidence type="ECO:0000256" key="1">
    <source>
        <dbReference type="SAM" id="Coils"/>
    </source>
</evidence>
<name>A0ABR3HPR4_LOXSC</name>
<proteinExistence type="predicted"/>
<dbReference type="InterPro" id="IPR057251">
    <property type="entry name" value="FP_C"/>
</dbReference>
<dbReference type="Proteomes" id="UP001549920">
    <property type="component" value="Unassembled WGS sequence"/>
</dbReference>
<reference evidence="4 5" key="1">
    <citation type="submission" date="2024-06" db="EMBL/GenBank/DDBJ databases">
        <title>A chromosome-level genome assembly of beet webworm, Loxostege sticticalis.</title>
        <authorList>
            <person name="Zhang Y."/>
        </authorList>
    </citation>
    <scope>NUCLEOTIDE SEQUENCE [LARGE SCALE GENOMIC DNA]</scope>
    <source>
        <strain evidence="4">AQ026</strain>
        <tissue evidence="4">Whole body</tissue>
    </source>
</reference>
<evidence type="ECO:0000259" key="3">
    <source>
        <dbReference type="Pfam" id="PF25298"/>
    </source>
</evidence>
<keyword evidence="5" id="KW-1185">Reference proteome</keyword>
<protein>
    <recommendedName>
        <fullName evidence="3">FP protein C-terminal domain-containing protein</fullName>
    </recommendedName>
</protein>
<accession>A0ABR3HPR4</accession>
<comment type="caution">
    <text evidence="4">The sequence shown here is derived from an EMBL/GenBank/DDBJ whole genome shotgun (WGS) entry which is preliminary data.</text>
</comment>
<gene>
    <name evidence="4" type="ORF">ABMA27_003647</name>
</gene>
<organism evidence="4 5">
    <name type="scientific">Loxostege sticticalis</name>
    <name type="common">Beet webworm moth</name>
    <dbReference type="NCBI Taxonomy" id="481309"/>
    <lineage>
        <taxon>Eukaryota</taxon>
        <taxon>Metazoa</taxon>
        <taxon>Ecdysozoa</taxon>
        <taxon>Arthropoda</taxon>
        <taxon>Hexapoda</taxon>
        <taxon>Insecta</taxon>
        <taxon>Pterygota</taxon>
        <taxon>Neoptera</taxon>
        <taxon>Endopterygota</taxon>
        <taxon>Lepidoptera</taxon>
        <taxon>Glossata</taxon>
        <taxon>Ditrysia</taxon>
        <taxon>Pyraloidea</taxon>
        <taxon>Crambidae</taxon>
        <taxon>Pyraustinae</taxon>
        <taxon>Loxostege</taxon>
    </lineage>
</organism>
<evidence type="ECO:0000256" key="2">
    <source>
        <dbReference type="SAM" id="MobiDB-lite"/>
    </source>
</evidence>
<feature type="coiled-coil region" evidence="1">
    <location>
        <begin position="92"/>
        <end position="147"/>
    </location>
</feature>
<keyword evidence="1" id="KW-0175">Coiled coil</keyword>
<dbReference type="EMBL" id="JBEUOH010000015">
    <property type="protein sequence ID" value="KAL0878560.1"/>
    <property type="molecule type" value="Genomic_DNA"/>
</dbReference>
<feature type="compositionally biased region" description="Polar residues" evidence="2">
    <location>
        <begin position="20"/>
        <end position="36"/>
    </location>
</feature>
<feature type="region of interest" description="Disordered" evidence="2">
    <location>
        <begin position="1"/>
        <end position="41"/>
    </location>
</feature>
<evidence type="ECO:0000313" key="5">
    <source>
        <dbReference type="Proteomes" id="UP001549920"/>
    </source>
</evidence>
<sequence length="299" mass="34500">MMHSPRKTQEPRFGSAPDLHQNTDLTTSDDNNVTLRSSKRPRCDCETISESKLDIFINSITAWRLETDNKLSSIQASMNEIKKQNGEILASNAEIEKSIDFLSQKYDDLSTKMNDFQCKTKAHDERLSRLELNLDDIERTSRSSNLEIRNLHFKQRVSQEELINTTILIFKELSVEVLYSDLYDIRILPSKSDNKTILITLKSSGKNNILRAYRAYNQKSTKLSTAILDKDTPPRMIYIAENLTPKARKLFLAAREFAKQENYRHCWTAHGKILLRKEDNAKITLISSESQLLELKSKN</sequence>
<feature type="domain" description="FP protein C-terminal" evidence="3">
    <location>
        <begin position="244"/>
        <end position="295"/>
    </location>
</feature>
<evidence type="ECO:0000313" key="4">
    <source>
        <dbReference type="EMBL" id="KAL0878560.1"/>
    </source>
</evidence>
<dbReference type="Pfam" id="PF25298">
    <property type="entry name" value="Baculo_FP_2nd"/>
    <property type="match status" value="1"/>
</dbReference>